<dbReference type="PANTHER" id="PTHR16267:SF11">
    <property type="entry name" value="STUMPS, ISOFORM E"/>
    <property type="match status" value="1"/>
</dbReference>
<feature type="compositionally biased region" description="Low complexity" evidence="2">
    <location>
        <begin position="439"/>
        <end position="451"/>
    </location>
</feature>
<comment type="caution">
    <text evidence="4">The sequence shown here is derived from an EMBL/GenBank/DDBJ whole genome shotgun (WGS) entry which is preliminary data.</text>
</comment>
<dbReference type="Pfam" id="PF14545">
    <property type="entry name" value="DBB"/>
    <property type="match status" value="1"/>
</dbReference>
<dbReference type="PANTHER" id="PTHR16267">
    <property type="entry name" value="BANK1/PIK3AP1 FAMILY MEMBER"/>
    <property type="match status" value="1"/>
</dbReference>
<dbReference type="GO" id="GO:0005104">
    <property type="term" value="F:fibroblast growth factor receptor binding"/>
    <property type="evidence" value="ECO:0007669"/>
    <property type="project" value="TreeGrafter"/>
</dbReference>
<organism evidence="4 5">
    <name type="scientific">Rhynocoris fuscipes</name>
    <dbReference type="NCBI Taxonomy" id="488301"/>
    <lineage>
        <taxon>Eukaryota</taxon>
        <taxon>Metazoa</taxon>
        <taxon>Ecdysozoa</taxon>
        <taxon>Arthropoda</taxon>
        <taxon>Hexapoda</taxon>
        <taxon>Insecta</taxon>
        <taxon>Pterygota</taxon>
        <taxon>Neoptera</taxon>
        <taxon>Paraneoptera</taxon>
        <taxon>Hemiptera</taxon>
        <taxon>Heteroptera</taxon>
        <taxon>Panheteroptera</taxon>
        <taxon>Cimicomorpha</taxon>
        <taxon>Reduviidae</taxon>
        <taxon>Harpactorinae</taxon>
        <taxon>Harpactorini</taxon>
        <taxon>Rhynocoris</taxon>
    </lineage>
</organism>
<keyword evidence="5" id="KW-1185">Reference proteome</keyword>
<feature type="domain" description="DBB" evidence="3">
    <location>
        <begin position="167"/>
        <end position="304"/>
    </location>
</feature>
<gene>
    <name evidence="4" type="ORF">O3M35_009010</name>
</gene>
<dbReference type="GO" id="GO:0005068">
    <property type="term" value="F:transmembrane receptor protein tyrosine kinase adaptor activity"/>
    <property type="evidence" value="ECO:0007669"/>
    <property type="project" value="TreeGrafter"/>
</dbReference>
<feature type="region of interest" description="Disordered" evidence="2">
    <location>
        <begin position="622"/>
        <end position="683"/>
    </location>
</feature>
<evidence type="ECO:0000256" key="1">
    <source>
        <dbReference type="SAM" id="Coils"/>
    </source>
</evidence>
<dbReference type="Proteomes" id="UP001461498">
    <property type="component" value="Unassembled WGS sequence"/>
</dbReference>
<reference evidence="4 5" key="1">
    <citation type="submission" date="2022-12" db="EMBL/GenBank/DDBJ databases">
        <title>Chromosome-level genome assembly of true bugs.</title>
        <authorList>
            <person name="Ma L."/>
            <person name="Li H."/>
        </authorList>
    </citation>
    <scope>NUCLEOTIDE SEQUENCE [LARGE SCALE GENOMIC DNA]</scope>
    <source>
        <strain evidence="4">Lab_2022b</strain>
    </source>
</reference>
<dbReference type="Gene3D" id="3.40.50.10140">
    <property type="entry name" value="Toll/interleukin-1 receptor homology (TIR) domain"/>
    <property type="match status" value="1"/>
</dbReference>
<evidence type="ECO:0000313" key="4">
    <source>
        <dbReference type="EMBL" id="KAK9504830.1"/>
    </source>
</evidence>
<name>A0AAW1D3N5_9HEMI</name>
<dbReference type="InterPro" id="IPR052446">
    <property type="entry name" value="B-cell_PI3K-Signaling_Adptrs"/>
</dbReference>
<dbReference type="EMBL" id="JAPXFL010000006">
    <property type="protein sequence ID" value="KAK9504830.1"/>
    <property type="molecule type" value="Genomic_DNA"/>
</dbReference>
<sequence>MFDIVIVSSKESRTATLWVNYLTACFQQISKEEKRDPFKLCEVSAEDVLGGAPIEGTAGSKLQIVIVCPVLLELLTSSPGVPILASLLQPATVLAMLLGVTPQTLHAHHLASLFRFSEWRKLTVKDQDPMFVGDLLGVAMDILSRTWQLKQAIQQINTDANRAHFSIIPKKIKVGQSKVLILLNEPISSHDRIVISIDKNGTKLDISSIKRRNPYTLQFTMPNSCLQTSMLVTVTVEKNGRSLGHRMVKCECRMRELDQLLKSVDNPLLFMCQALGLTCAEKEQLDGHLVAALQKNMPPNFNLLNPQISRQLSSKEEFPTLLHFAARYGLEKLCWQLLECPGGETACQIRNGSNQTPAEIAERSGHASLAHALQGYLQMTELSSMYTYLKKVTEKRPDELMNDSNYLLPRPLSDTYLVPPKARPVLAPLPLQHTELTVPQQPASSSAPSSPMESYQSPPQARPFTPATPGTPSSPVSPLDSVFSHYLQMHSPVSDTSSNHFEQILGPEKKYTFSHPSTENLSINSNVGSHSYINTSSTSSISNKSPEDELVEIINDFKNNVFTISEVEKLVEAWRNRNDVQQSFREKQEQLNQMRQEYERIQQSMKEQMKRSTPFERIKKFFTRKSKNGETSNKNRTGGETVCHRPVSSLSLHSSCSSSSSGRMSTASGTSLGDSGTHSDPDEKKCEIISVDKITAISENSVLQERLQSVKEQDPPYAHDEYVKAAPPVKYSLPQPPAMVSRNSTTSSVSQNTIVEVHRAAENNENTAAVTPESSTVKVEVHKIPEDEQVKEKIEENNNLKKNLKKSKPESLNLELMTNTKDIEILEQSEKLLKDMVDRLVIRSNNQDGDGQVDDDLLSPTEEEFTMAETQFQNVDDFNEEIIRMNPDYMNLDCKSNHDLDIMVPEYVNVSIYPSPPIPPRSRYKNVLL</sequence>
<feature type="region of interest" description="Disordered" evidence="2">
    <location>
        <begin position="437"/>
        <end position="479"/>
    </location>
</feature>
<accession>A0AAW1D3N5</accession>
<proteinExistence type="predicted"/>
<keyword evidence="1" id="KW-0175">Coiled coil</keyword>
<feature type="compositionally biased region" description="Low complexity" evidence="2">
    <location>
        <begin position="648"/>
        <end position="671"/>
    </location>
</feature>
<dbReference type="SMART" id="SM01282">
    <property type="entry name" value="DBB"/>
    <property type="match status" value="1"/>
</dbReference>
<evidence type="ECO:0000256" key="2">
    <source>
        <dbReference type="SAM" id="MobiDB-lite"/>
    </source>
</evidence>
<dbReference type="AlphaFoldDB" id="A0AAW1D3N5"/>
<evidence type="ECO:0000313" key="5">
    <source>
        <dbReference type="Proteomes" id="UP001461498"/>
    </source>
</evidence>
<evidence type="ECO:0000259" key="3">
    <source>
        <dbReference type="PROSITE" id="PS51376"/>
    </source>
</evidence>
<dbReference type="GO" id="GO:0005829">
    <property type="term" value="C:cytosol"/>
    <property type="evidence" value="ECO:0007669"/>
    <property type="project" value="TreeGrafter"/>
</dbReference>
<feature type="compositionally biased region" description="Polar residues" evidence="2">
    <location>
        <begin position="629"/>
        <end position="638"/>
    </location>
</feature>
<dbReference type="InterPro" id="IPR035897">
    <property type="entry name" value="Toll_tir_struct_dom_sf"/>
</dbReference>
<feature type="coiled-coil region" evidence="1">
    <location>
        <begin position="577"/>
        <end position="611"/>
    </location>
</feature>
<dbReference type="InterPro" id="IPR017893">
    <property type="entry name" value="DBB_domain"/>
</dbReference>
<protein>
    <recommendedName>
        <fullName evidence="3">DBB domain-containing protein</fullName>
    </recommendedName>
</protein>
<dbReference type="PROSITE" id="PS51376">
    <property type="entry name" value="DBB"/>
    <property type="match status" value="1"/>
</dbReference>